<dbReference type="EMBL" id="CP046415">
    <property type="protein sequence ID" value="QGT77927.1"/>
    <property type="molecule type" value="Genomic_DNA"/>
</dbReference>
<keyword evidence="2" id="KW-1185">Reference proteome</keyword>
<dbReference type="RefSeq" id="WP_156227982.1">
    <property type="nucleotide sequence ID" value="NZ_CP046415.1"/>
</dbReference>
<dbReference type="PIRSF" id="PIRSF037225">
    <property type="entry name" value="UCP037225"/>
    <property type="match status" value="1"/>
</dbReference>
<dbReference type="InterPro" id="IPR025990">
    <property type="entry name" value="zinc_ribbon_bacterial"/>
</dbReference>
<evidence type="ECO:0000313" key="2">
    <source>
        <dbReference type="Proteomes" id="UP000427716"/>
    </source>
</evidence>
<evidence type="ECO:0000313" key="1">
    <source>
        <dbReference type="EMBL" id="QGT77927.1"/>
    </source>
</evidence>
<accession>A0A6I6D1C6</accession>
<organism evidence="1 2">
    <name type="scientific">Guyparkeria halophila</name>
    <dbReference type="NCBI Taxonomy" id="47960"/>
    <lineage>
        <taxon>Bacteria</taxon>
        <taxon>Pseudomonadati</taxon>
        <taxon>Pseudomonadota</taxon>
        <taxon>Gammaproteobacteria</taxon>
        <taxon>Chromatiales</taxon>
        <taxon>Thioalkalibacteraceae</taxon>
        <taxon>Guyparkeria</taxon>
    </lineage>
</organism>
<dbReference type="KEGG" id="ghl:GM160_02890"/>
<dbReference type="Proteomes" id="UP000427716">
    <property type="component" value="Chromosome"/>
</dbReference>
<dbReference type="InterPro" id="IPR017143">
    <property type="entry name" value="UCP037225"/>
</dbReference>
<protein>
    <submittedName>
        <fullName evidence="1">CPXCG motif-containing cysteine-rich protein</fullName>
    </submittedName>
</protein>
<dbReference type="AlphaFoldDB" id="A0A6I6D1C6"/>
<dbReference type="Pfam" id="PF14255">
    <property type="entry name" value="Zn_ribbon_21"/>
    <property type="match status" value="1"/>
</dbReference>
<proteinExistence type="predicted"/>
<reference evidence="1 2" key="1">
    <citation type="submission" date="2019-11" db="EMBL/GenBank/DDBJ databases">
        <authorList>
            <person name="Zhang J."/>
            <person name="Sun C."/>
        </authorList>
    </citation>
    <scope>NUCLEOTIDE SEQUENCE [LARGE SCALE GENOMIC DNA]</scope>
    <source>
        <strain evidence="2">sp2</strain>
    </source>
</reference>
<sequence length="62" mass="6776">MEPLIDASAVCPYCGEPVDFSIDTSAGEQTFVEDCSVCCQPIVVTIKWTAEGPTLELHRENE</sequence>
<name>A0A6I6D1C6_9GAMM</name>
<gene>
    <name evidence="1" type="ORF">GM160_02890</name>
</gene>